<dbReference type="Proteomes" id="UP000562929">
    <property type="component" value="Unassembled WGS sequence"/>
</dbReference>
<feature type="compositionally biased region" description="Basic residues" evidence="1">
    <location>
        <begin position="438"/>
        <end position="467"/>
    </location>
</feature>
<gene>
    <name evidence="3" type="ORF">GQ602_006886</name>
</gene>
<dbReference type="InterPro" id="IPR024436">
    <property type="entry name" value="DUF3824"/>
</dbReference>
<sequence length="893" mass="101513">MGDTYRPSRYHRDHNGDSDEDRYQSTTVTRYKVAPTRERVEVDDDRRSRYSGRMSEILDDRRTQMALDRPRSEYEAQPDRARPLYNERDLHREPDRSRAAMYEGYRSAMYDDRERRSPRGARLDDEIRVERKFEERIDDDRGHDIERYRKETEYYGPADPPPATVIIRQPAPEPQKIIVQEAPSPAPIVVNRQMVLRDREQDREVVRRERDPFDDEYYYRHERREVGPYRGDRDYAISRYEHRRRRDDDYAYYSDDDDYYVRRTVVRRAPSDSPHRHRRELAEGALAGAGISALVSSRRDEYGDLQENRGSKVLAGAALGALGTEALRRAHSAYEERWGDGRESPDHHSRLRKGLGIAAVALAAAGAAKYYQTSKVEREEGHRGRSRVRGGYHSEEEYSRSVSRSVSRAPRSRSRRHRSLSTVAKTVIGTAAAAGIGKHLRNMSKSRSRPGSRSMSRSRSRSKSRLRRGAEIAGVAAAAGVANKMWKNHQDKKEARERSLSRGDARDSYLGAEAGLVEYGNDPLPLDPSSSAGRDYASQSEDRRRRRRRRRERPSSASPSDRERKRSSSRLRDVAAAGAAAIGIKEFKDKVDREKREARSRDRDDGRRRDDDRRAGYFDDADAHRAHSPPTASGGAYYPPYPATPGPAPGGSDLPPIPTAPVLRRASSGPARPYGISHGDHASSIRGWASATKSVSFIPLSPKSSQTMERHRREQAAAAARDAIQSAEDRGESYDVEDADDEISRSRFHRRRSSDPSSDRPLVSSRRRPTSSDSDDDVEVLPDRFDAHGRPLTGSSTTRGRWASRNGTFERRPRKPGEWDVDGAWQVGGTDGAEVERLVRSVTGALEGRRSWMDVLSEVVGGGLPRDETRRLGDGKRRDEHGDEGRRHERRRR</sequence>
<feature type="compositionally biased region" description="Basic and acidic residues" evidence="1">
    <location>
        <begin position="865"/>
        <end position="887"/>
    </location>
</feature>
<feature type="compositionally biased region" description="Basic and acidic residues" evidence="1">
    <location>
        <begin position="13"/>
        <end position="23"/>
    </location>
</feature>
<feature type="compositionally biased region" description="Basic and acidic residues" evidence="1">
    <location>
        <begin position="585"/>
        <end position="625"/>
    </location>
</feature>
<accession>A0A8H4Q219</accession>
<dbReference type="EMBL" id="JAACLJ010000008">
    <property type="protein sequence ID" value="KAF4582262.1"/>
    <property type="molecule type" value="Genomic_DNA"/>
</dbReference>
<feature type="region of interest" description="Disordered" evidence="1">
    <location>
        <begin position="518"/>
        <end position="682"/>
    </location>
</feature>
<feature type="compositionally biased region" description="Low complexity" evidence="1">
    <location>
        <begin position="716"/>
        <end position="726"/>
    </location>
</feature>
<dbReference type="PANTHER" id="PTHR35487:SF1">
    <property type="entry name" value="DUF3824 DOMAIN-CONTAINING PROTEIN"/>
    <property type="match status" value="1"/>
</dbReference>
<feature type="domain" description="DUF3824" evidence="2">
    <location>
        <begin position="461"/>
        <end position="536"/>
    </location>
</feature>
<feature type="region of interest" description="Disordered" evidence="1">
    <location>
        <begin position="374"/>
        <end position="471"/>
    </location>
</feature>
<feature type="compositionally biased region" description="Low complexity" evidence="1">
    <location>
        <begin position="400"/>
        <end position="409"/>
    </location>
</feature>
<keyword evidence="4" id="KW-1185">Reference proteome</keyword>
<dbReference type="AlphaFoldDB" id="A0A8H4Q219"/>
<feature type="region of interest" description="Disordered" evidence="1">
    <location>
        <begin position="1"/>
        <end position="103"/>
    </location>
</feature>
<reference evidence="3 4" key="1">
    <citation type="journal article" date="2020" name="G3 (Bethesda)">
        <title>Genetic Underpinnings of Host Manipulation by Ophiocordyceps as Revealed by Comparative Transcriptomics.</title>
        <authorList>
            <person name="Will I."/>
            <person name="Das B."/>
            <person name="Trinh T."/>
            <person name="Brachmann A."/>
            <person name="Ohm R.A."/>
            <person name="de Bekker C."/>
        </authorList>
    </citation>
    <scope>NUCLEOTIDE SEQUENCE [LARGE SCALE GENOMIC DNA]</scope>
    <source>
        <strain evidence="3 4">EC05</strain>
    </source>
</reference>
<protein>
    <recommendedName>
        <fullName evidence="2">DUF3824 domain-containing protein</fullName>
    </recommendedName>
</protein>
<evidence type="ECO:0000313" key="3">
    <source>
        <dbReference type="EMBL" id="KAF4582262.1"/>
    </source>
</evidence>
<feature type="domain" description="DUF3824" evidence="2">
    <location>
        <begin position="566"/>
        <end position="660"/>
    </location>
</feature>
<feature type="compositionally biased region" description="Basic and acidic residues" evidence="1">
    <location>
        <begin position="488"/>
        <end position="506"/>
    </location>
</feature>
<evidence type="ECO:0000256" key="1">
    <source>
        <dbReference type="SAM" id="MobiDB-lite"/>
    </source>
</evidence>
<feature type="region of interest" description="Disordered" evidence="1">
    <location>
        <begin position="860"/>
        <end position="893"/>
    </location>
</feature>
<dbReference type="OrthoDB" id="3561737at2759"/>
<organism evidence="3 4">
    <name type="scientific">Ophiocordyceps camponoti-floridani</name>
    <dbReference type="NCBI Taxonomy" id="2030778"/>
    <lineage>
        <taxon>Eukaryota</taxon>
        <taxon>Fungi</taxon>
        <taxon>Dikarya</taxon>
        <taxon>Ascomycota</taxon>
        <taxon>Pezizomycotina</taxon>
        <taxon>Sordariomycetes</taxon>
        <taxon>Hypocreomycetidae</taxon>
        <taxon>Hypocreales</taxon>
        <taxon>Ophiocordycipitaceae</taxon>
        <taxon>Ophiocordyceps</taxon>
    </lineage>
</organism>
<dbReference type="Pfam" id="PF12868">
    <property type="entry name" value="DUF3824"/>
    <property type="match status" value="2"/>
</dbReference>
<feature type="compositionally biased region" description="Basic and acidic residues" evidence="1">
    <location>
        <begin position="35"/>
        <end position="48"/>
    </location>
</feature>
<dbReference type="PANTHER" id="PTHR35487">
    <property type="entry name" value="DUF3824 DOMAIN-CONTAINING PROTEIN"/>
    <property type="match status" value="1"/>
</dbReference>
<feature type="compositionally biased region" description="Basic and acidic residues" evidence="1">
    <location>
        <begin position="56"/>
        <end position="98"/>
    </location>
</feature>
<feature type="compositionally biased region" description="Pro residues" evidence="1">
    <location>
        <begin position="639"/>
        <end position="648"/>
    </location>
</feature>
<feature type="compositionally biased region" description="Basic and acidic residues" evidence="1">
    <location>
        <begin position="808"/>
        <end position="818"/>
    </location>
</feature>
<name>A0A8H4Q219_9HYPO</name>
<feature type="compositionally biased region" description="Basic and acidic residues" evidence="1">
    <location>
        <begin position="560"/>
        <end position="573"/>
    </location>
</feature>
<evidence type="ECO:0000259" key="2">
    <source>
        <dbReference type="Pfam" id="PF12868"/>
    </source>
</evidence>
<feature type="compositionally biased region" description="Low complexity" evidence="1">
    <location>
        <begin position="575"/>
        <end position="584"/>
    </location>
</feature>
<evidence type="ECO:0000313" key="4">
    <source>
        <dbReference type="Proteomes" id="UP000562929"/>
    </source>
</evidence>
<comment type="caution">
    <text evidence="3">The sequence shown here is derived from an EMBL/GenBank/DDBJ whole genome shotgun (WGS) entry which is preliminary data.</text>
</comment>
<feature type="region of interest" description="Disordered" evidence="1">
    <location>
        <begin position="699"/>
        <end position="821"/>
    </location>
</feature>
<feature type="compositionally biased region" description="Low complexity" evidence="1">
    <location>
        <begin position="629"/>
        <end position="638"/>
    </location>
</feature>
<feature type="compositionally biased region" description="Low complexity" evidence="1">
    <location>
        <begin position="420"/>
        <end position="437"/>
    </location>
</feature>
<feature type="compositionally biased region" description="Basic residues" evidence="1">
    <location>
        <begin position="410"/>
        <end position="419"/>
    </location>
</feature>
<feature type="region of interest" description="Disordered" evidence="1">
    <location>
        <begin position="483"/>
        <end position="506"/>
    </location>
</feature>
<proteinExistence type="predicted"/>